<sequence length="183" mass="20479">MGRSEKETKQSMLFIFLRIFAPRRNRGEWATCGRGEREDTRMGWRDLPLFLRPLPGNPSQASAAFKEGCKPCLSSPVSDGQHRGSSCGYQGRFTCPLSHQVLSKWPPICSAFQLLGLLRRVLAFFRAISHGRRAVNLFFCRGHKCNAPSYFGVQQQQHQHQFGLGLAKAGIRAVQSLFPDAVG</sequence>
<reference evidence="1" key="1">
    <citation type="submission" date="2022-05" db="EMBL/GenBank/DDBJ databases">
        <title>The Musa troglodytarum L. genome provides insights into the mechanism of non-climacteric behaviour and enrichment of carotenoids.</title>
        <authorList>
            <person name="Wang J."/>
        </authorList>
    </citation>
    <scope>NUCLEOTIDE SEQUENCE</scope>
    <source>
        <tissue evidence="1">Leaf</tissue>
    </source>
</reference>
<gene>
    <name evidence="1" type="ORF">MUK42_17647</name>
</gene>
<organism evidence="1 2">
    <name type="scientific">Musa troglodytarum</name>
    <name type="common">fe'i banana</name>
    <dbReference type="NCBI Taxonomy" id="320322"/>
    <lineage>
        <taxon>Eukaryota</taxon>
        <taxon>Viridiplantae</taxon>
        <taxon>Streptophyta</taxon>
        <taxon>Embryophyta</taxon>
        <taxon>Tracheophyta</taxon>
        <taxon>Spermatophyta</taxon>
        <taxon>Magnoliopsida</taxon>
        <taxon>Liliopsida</taxon>
        <taxon>Zingiberales</taxon>
        <taxon>Musaceae</taxon>
        <taxon>Musa</taxon>
    </lineage>
</organism>
<dbReference type="EMBL" id="CP097510">
    <property type="protein sequence ID" value="URE24456.1"/>
    <property type="molecule type" value="Genomic_DNA"/>
</dbReference>
<feature type="non-terminal residue" evidence="1">
    <location>
        <position position="183"/>
    </location>
</feature>
<name>A0A9E7KP72_9LILI</name>
<evidence type="ECO:0000313" key="2">
    <source>
        <dbReference type="Proteomes" id="UP001055439"/>
    </source>
</evidence>
<accession>A0A9E7KP72</accession>
<dbReference type="AlphaFoldDB" id="A0A9E7KP72"/>
<proteinExistence type="predicted"/>
<evidence type="ECO:0000313" key="1">
    <source>
        <dbReference type="EMBL" id="URE24456.1"/>
    </source>
</evidence>
<protein>
    <submittedName>
        <fullName evidence="1">Uncharacterized protein</fullName>
    </submittedName>
</protein>
<keyword evidence="2" id="KW-1185">Reference proteome</keyword>
<dbReference type="Proteomes" id="UP001055439">
    <property type="component" value="Chromosome 8"/>
</dbReference>